<comment type="caution">
    <text evidence="2">The sequence shown here is derived from an EMBL/GenBank/DDBJ whole genome shotgun (WGS) entry which is preliminary data.</text>
</comment>
<reference evidence="2 3" key="1">
    <citation type="journal article" date="2013" name="Nat. Genet.">
        <title>The genome of the hydatid tapeworm Echinococcus granulosus.</title>
        <authorList>
            <person name="Zheng H."/>
            <person name="Zhang W."/>
            <person name="Zhang L."/>
            <person name="Zhang Z."/>
            <person name="Li J."/>
            <person name="Lu G."/>
            <person name="Zhu Y."/>
            <person name="Wang Y."/>
            <person name="Huang Y."/>
            <person name="Liu J."/>
            <person name="Kang H."/>
            <person name="Chen J."/>
            <person name="Wang L."/>
            <person name="Chen A."/>
            <person name="Yu S."/>
            <person name="Gao Z."/>
            <person name="Jin L."/>
            <person name="Gu W."/>
            <person name="Wang Z."/>
            <person name="Zhao L."/>
            <person name="Shi B."/>
            <person name="Wen H."/>
            <person name="Lin R."/>
            <person name="Jones M.K."/>
            <person name="Brejova B."/>
            <person name="Vinar T."/>
            <person name="Zhao G."/>
            <person name="McManus D.P."/>
            <person name="Chen Z."/>
            <person name="Zhou Y."/>
            <person name="Wang S."/>
        </authorList>
    </citation>
    <scope>NUCLEOTIDE SEQUENCE [LARGE SCALE GENOMIC DNA]</scope>
</reference>
<dbReference type="RefSeq" id="XP_024354366.1">
    <property type="nucleotide sequence ID" value="XM_024491223.1"/>
</dbReference>
<dbReference type="EMBL" id="APAU02000008">
    <property type="protein sequence ID" value="EUB63170.1"/>
    <property type="molecule type" value="Genomic_DNA"/>
</dbReference>
<keyword evidence="3" id="KW-1185">Reference proteome</keyword>
<keyword evidence="1" id="KW-0812">Transmembrane</keyword>
<gene>
    <name evidence="2" type="ORF">EGR_01974</name>
</gene>
<name>W6UNH4_ECHGR</name>
<dbReference type="Proteomes" id="UP000019149">
    <property type="component" value="Unassembled WGS sequence"/>
</dbReference>
<accession>W6UNH4</accession>
<dbReference type="CTD" id="36337689"/>
<dbReference type="KEGG" id="egl:EGR_01974"/>
<evidence type="ECO:0000256" key="1">
    <source>
        <dbReference type="SAM" id="Phobius"/>
    </source>
</evidence>
<proteinExistence type="predicted"/>
<feature type="transmembrane region" description="Helical" evidence="1">
    <location>
        <begin position="93"/>
        <end position="112"/>
    </location>
</feature>
<keyword evidence="1" id="KW-0472">Membrane</keyword>
<organism evidence="2 3">
    <name type="scientific">Echinococcus granulosus</name>
    <name type="common">Hydatid tapeworm</name>
    <dbReference type="NCBI Taxonomy" id="6210"/>
    <lineage>
        <taxon>Eukaryota</taxon>
        <taxon>Metazoa</taxon>
        <taxon>Spiralia</taxon>
        <taxon>Lophotrochozoa</taxon>
        <taxon>Platyhelminthes</taxon>
        <taxon>Cestoda</taxon>
        <taxon>Eucestoda</taxon>
        <taxon>Cyclophyllidea</taxon>
        <taxon>Taeniidae</taxon>
        <taxon>Echinococcus</taxon>
        <taxon>Echinococcus granulosus group</taxon>
    </lineage>
</organism>
<dbReference type="AlphaFoldDB" id="W6UNH4"/>
<evidence type="ECO:0000313" key="3">
    <source>
        <dbReference type="Proteomes" id="UP000019149"/>
    </source>
</evidence>
<protein>
    <submittedName>
        <fullName evidence="2">Uncharacterized protein</fullName>
    </submittedName>
</protein>
<dbReference type="GeneID" id="36337689"/>
<keyword evidence="1" id="KW-1133">Transmembrane helix</keyword>
<evidence type="ECO:0000313" key="2">
    <source>
        <dbReference type="EMBL" id="EUB63170.1"/>
    </source>
</evidence>
<sequence>MSAYVLASWFRVDRWIRLRRGEVGSHAVKIAKLLKMEGQSGCHACPFDSFVCVYTRVFVHLPYILKTKCTRCSSFMFILTGLDLQEVVELAHFIKYFLLCLICLVFGAIVIII</sequence>